<protein>
    <submittedName>
        <fullName evidence="1">Uncharacterized protein</fullName>
    </submittedName>
</protein>
<keyword evidence="2" id="KW-1185">Reference proteome</keyword>
<evidence type="ECO:0000313" key="1">
    <source>
        <dbReference type="EMBL" id="MBW0564845.1"/>
    </source>
</evidence>
<reference evidence="1" key="1">
    <citation type="submission" date="2021-03" db="EMBL/GenBank/DDBJ databases">
        <title>Draft genome sequence of rust myrtle Austropuccinia psidii MF-1, a brazilian biotype.</title>
        <authorList>
            <person name="Quecine M.C."/>
            <person name="Pachon D.M.R."/>
            <person name="Bonatelli M.L."/>
            <person name="Correr F.H."/>
            <person name="Franceschini L.M."/>
            <person name="Leite T.F."/>
            <person name="Margarido G.R.A."/>
            <person name="Almeida C.A."/>
            <person name="Ferrarezi J.A."/>
            <person name="Labate C.A."/>
        </authorList>
    </citation>
    <scope>NUCLEOTIDE SEQUENCE</scope>
    <source>
        <strain evidence="1">MF-1</strain>
    </source>
</reference>
<dbReference type="EMBL" id="AVOT02076443">
    <property type="protein sequence ID" value="MBW0564845.1"/>
    <property type="molecule type" value="Genomic_DNA"/>
</dbReference>
<dbReference type="AlphaFoldDB" id="A0A9Q3PKT6"/>
<evidence type="ECO:0000313" key="2">
    <source>
        <dbReference type="Proteomes" id="UP000765509"/>
    </source>
</evidence>
<organism evidence="1 2">
    <name type="scientific">Austropuccinia psidii MF-1</name>
    <dbReference type="NCBI Taxonomy" id="1389203"/>
    <lineage>
        <taxon>Eukaryota</taxon>
        <taxon>Fungi</taxon>
        <taxon>Dikarya</taxon>
        <taxon>Basidiomycota</taxon>
        <taxon>Pucciniomycotina</taxon>
        <taxon>Pucciniomycetes</taxon>
        <taxon>Pucciniales</taxon>
        <taxon>Sphaerophragmiaceae</taxon>
        <taxon>Austropuccinia</taxon>
    </lineage>
</organism>
<sequence>MNRVQTVLTTDEIIYMLFMIEGNENHLILGKEFCDYFSLVQKLNKLCENEEKDEDYQFNVNSFKLIETDGEKLLIKAERKDNLIKDLPENIGESWTNIENLPEENGGDNQNQLTEEEKEIIELFNGFFNFEAQNSEAKSLAQNMESNNPDYFNKK</sequence>
<comment type="caution">
    <text evidence="1">The sequence shown here is derived from an EMBL/GenBank/DDBJ whole genome shotgun (WGS) entry which is preliminary data.</text>
</comment>
<accession>A0A9Q3PKT6</accession>
<gene>
    <name evidence="1" type="ORF">O181_104560</name>
</gene>
<name>A0A9Q3PKT6_9BASI</name>
<proteinExistence type="predicted"/>
<dbReference type="Proteomes" id="UP000765509">
    <property type="component" value="Unassembled WGS sequence"/>
</dbReference>